<keyword evidence="7" id="KW-0067">ATP-binding</keyword>
<keyword evidence="9" id="KW-1133">Transmembrane helix</keyword>
<feature type="transmembrane region" description="Helical" evidence="9">
    <location>
        <begin position="348"/>
        <end position="367"/>
    </location>
</feature>
<dbReference type="InterPro" id="IPR050482">
    <property type="entry name" value="Sensor_HK_TwoCompSys"/>
</dbReference>
<dbReference type="GO" id="GO:0016020">
    <property type="term" value="C:membrane"/>
    <property type="evidence" value="ECO:0007669"/>
    <property type="project" value="InterPro"/>
</dbReference>
<comment type="catalytic activity">
    <reaction evidence="1">
        <text>ATP + protein L-histidine = ADP + protein N-phospho-L-histidine.</text>
        <dbReference type="EC" id="2.7.13.3"/>
    </reaction>
</comment>
<dbReference type="GO" id="GO:0016787">
    <property type="term" value="F:hydrolase activity"/>
    <property type="evidence" value="ECO:0007669"/>
    <property type="project" value="UniProtKB-KW"/>
</dbReference>
<dbReference type="GO" id="GO:0046983">
    <property type="term" value="F:protein dimerization activity"/>
    <property type="evidence" value="ECO:0007669"/>
    <property type="project" value="InterPro"/>
</dbReference>
<keyword evidence="8" id="KW-0175">Coiled coil</keyword>
<dbReference type="GO" id="GO:0005524">
    <property type="term" value="F:ATP binding"/>
    <property type="evidence" value="ECO:0007669"/>
    <property type="project" value="UniProtKB-KW"/>
</dbReference>
<reference evidence="11" key="1">
    <citation type="submission" date="2016-10" db="EMBL/GenBank/DDBJ databases">
        <title>Sequence of Gallionella enrichment culture.</title>
        <authorList>
            <person name="Poehlein A."/>
            <person name="Muehling M."/>
            <person name="Daniel R."/>
        </authorList>
    </citation>
    <scope>NUCLEOTIDE SEQUENCE</scope>
</reference>
<evidence type="ECO:0000256" key="3">
    <source>
        <dbReference type="ARBA" id="ARBA00022553"/>
    </source>
</evidence>
<dbReference type="Gene3D" id="3.30.565.10">
    <property type="entry name" value="Histidine kinase-like ATPase, C-terminal domain"/>
    <property type="match status" value="1"/>
</dbReference>
<evidence type="ECO:0000256" key="5">
    <source>
        <dbReference type="ARBA" id="ARBA00022741"/>
    </source>
</evidence>
<feature type="coiled-coil region" evidence="8">
    <location>
        <begin position="313"/>
        <end position="340"/>
    </location>
</feature>
<dbReference type="Pfam" id="PF13181">
    <property type="entry name" value="TPR_8"/>
    <property type="match status" value="1"/>
</dbReference>
<accession>A0A1J5SEU8</accession>
<dbReference type="InterPro" id="IPR019734">
    <property type="entry name" value="TPR_rpt"/>
</dbReference>
<dbReference type="InterPro" id="IPR011990">
    <property type="entry name" value="TPR-like_helical_dom_sf"/>
</dbReference>
<dbReference type="Gene3D" id="1.25.40.10">
    <property type="entry name" value="Tetratricopeptide repeat domain"/>
    <property type="match status" value="2"/>
</dbReference>
<name>A0A1J5SEU8_9ZZZZ</name>
<dbReference type="Pfam" id="PF07730">
    <property type="entry name" value="HisKA_3"/>
    <property type="match status" value="1"/>
</dbReference>
<evidence type="ECO:0000256" key="2">
    <source>
        <dbReference type="ARBA" id="ARBA00012438"/>
    </source>
</evidence>
<evidence type="ECO:0000256" key="6">
    <source>
        <dbReference type="ARBA" id="ARBA00022777"/>
    </source>
</evidence>
<gene>
    <name evidence="11" type="primary">degS_9</name>
    <name evidence="11" type="ORF">GALL_108590</name>
</gene>
<dbReference type="Gene3D" id="1.20.5.1930">
    <property type="match status" value="1"/>
</dbReference>
<feature type="domain" description="Histidine kinase" evidence="10">
    <location>
        <begin position="404"/>
        <end position="597"/>
    </location>
</feature>
<dbReference type="EMBL" id="MLJW01000040">
    <property type="protein sequence ID" value="OIR06953.1"/>
    <property type="molecule type" value="Genomic_DNA"/>
</dbReference>
<dbReference type="PANTHER" id="PTHR24421">
    <property type="entry name" value="NITRATE/NITRITE SENSOR PROTEIN NARX-RELATED"/>
    <property type="match status" value="1"/>
</dbReference>
<keyword evidence="4 11" id="KW-0808">Transferase</keyword>
<dbReference type="AlphaFoldDB" id="A0A1J5SEU8"/>
<dbReference type="InterPro" id="IPR011712">
    <property type="entry name" value="Sig_transdc_His_kin_sub3_dim/P"/>
</dbReference>
<dbReference type="InterPro" id="IPR005467">
    <property type="entry name" value="His_kinase_dom"/>
</dbReference>
<dbReference type="InterPro" id="IPR003594">
    <property type="entry name" value="HATPase_dom"/>
</dbReference>
<dbReference type="PANTHER" id="PTHR24421:SF10">
    <property type="entry name" value="NITRATE_NITRITE SENSOR PROTEIN NARQ"/>
    <property type="match status" value="1"/>
</dbReference>
<dbReference type="PROSITE" id="PS50109">
    <property type="entry name" value="HIS_KIN"/>
    <property type="match status" value="1"/>
</dbReference>
<protein>
    <recommendedName>
        <fullName evidence="2">histidine kinase</fullName>
        <ecNumber evidence="2">2.7.13.3</ecNumber>
    </recommendedName>
</protein>
<keyword evidence="3" id="KW-0597">Phosphoprotein</keyword>
<dbReference type="SUPFAM" id="SSF48452">
    <property type="entry name" value="TPR-like"/>
    <property type="match status" value="1"/>
</dbReference>
<dbReference type="Pfam" id="PF13424">
    <property type="entry name" value="TPR_12"/>
    <property type="match status" value="1"/>
</dbReference>
<evidence type="ECO:0000256" key="4">
    <source>
        <dbReference type="ARBA" id="ARBA00022679"/>
    </source>
</evidence>
<keyword evidence="9" id="KW-0812">Transmembrane</keyword>
<keyword evidence="9" id="KW-0472">Membrane</keyword>
<keyword evidence="11" id="KW-0378">Hydrolase</keyword>
<dbReference type="SUPFAM" id="SSF55874">
    <property type="entry name" value="ATPase domain of HSP90 chaperone/DNA topoisomerase II/histidine kinase"/>
    <property type="match status" value="1"/>
</dbReference>
<dbReference type="SMART" id="SM00028">
    <property type="entry name" value="TPR"/>
    <property type="match status" value="6"/>
</dbReference>
<keyword evidence="6 11" id="KW-0418">Kinase</keyword>
<dbReference type="EC" id="2.7.13.3" evidence="2"/>
<evidence type="ECO:0000256" key="7">
    <source>
        <dbReference type="ARBA" id="ARBA00022840"/>
    </source>
</evidence>
<dbReference type="InterPro" id="IPR036890">
    <property type="entry name" value="HATPase_C_sf"/>
</dbReference>
<evidence type="ECO:0000256" key="9">
    <source>
        <dbReference type="SAM" id="Phobius"/>
    </source>
</evidence>
<dbReference type="Pfam" id="PF02518">
    <property type="entry name" value="HATPase_c"/>
    <property type="match status" value="1"/>
</dbReference>
<evidence type="ECO:0000256" key="8">
    <source>
        <dbReference type="SAM" id="Coils"/>
    </source>
</evidence>
<sequence length="597" mass="67494">MKIYFLLFLAVLTGICSYAQNNEDSLLYYSKNIADTTSLNRLINYCFNHFETMPDAAYKYSKIAVVKSKELASKPLEARSITNLGAIEALKGNYPAALKLYLESLAIWEGLNEPKGIMLSKNNIAQIYGYLKKTELEFQFLKEAESIAGQYHYDDELGLIKLNLSVYYSNKGDFREALDQQLAAIAINLKLNKLSLASLGYSNAGGYLFFLHKIDSAIYFYYQSKKIGEQINDQKTIAISWANLAEAFETKGLTDTAIKYYGNAVAVAKPISLKDILVFSYEQLANIYKKKGDYNKAFQFTELKQIIKDSILNSTATRQLAEMQTKYETEKKERKISEQQFEISKRNYWIAGILFCFMMIGLVIYSFNRRKQLKQEALMQITLRKTEELAAKSILEAEENERERIASDLHDGVGQLMSVAKMNLSAIENEIPFINDEQKNQFEKVISLVDESCKEVRTVSHNMMPNALLKTGLANAVRTFLDNVNNKAIKINLYSEGLNERIDSNTEIILYRVIQEAVNNVIKHANATQLDITLIKDDATVSATIEDNGQGFDVAELKKKDGIGLKNIQSRIAYLKGTVDWDSQIGKGTAIIINVPC</sequence>
<comment type="caution">
    <text evidence="11">The sequence shown here is derived from an EMBL/GenBank/DDBJ whole genome shotgun (WGS) entry which is preliminary data.</text>
</comment>
<dbReference type="GO" id="GO:0000155">
    <property type="term" value="F:phosphorelay sensor kinase activity"/>
    <property type="evidence" value="ECO:0007669"/>
    <property type="project" value="InterPro"/>
</dbReference>
<keyword evidence="5" id="KW-0547">Nucleotide-binding</keyword>
<organism evidence="11">
    <name type="scientific">mine drainage metagenome</name>
    <dbReference type="NCBI Taxonomy" id="410659"/>
    <lineage>
        <taxon>unclassified sequences</taxon>
        <taxon>metagenomes</taxon>
        <taxon>ecological metagenomes</taxon>
    </lineage>
</organism>
<evidence type="ECO:0000259" key="10">
    <source>
        <dbReference type="PROSITE" id="PS50109"/>
    </source>
</evidence>
<proteinExistence type="predicted"/>
<dbReference type="CDD" id="cd16917">
    <property type="entry name" value="HATPase_UhpB-NarQ-NarX-like"/>
    <property type="match status" value="1"/>
</dbReference>
<evidence type="ECO:0000256" key="1">
    <source>
        <dbReference type="ARBA" id="ARBA00000085"/>
    </source>
</evidence>
<evidence type="ECO:0000313" key="11">
    <source>
        <dbReference type="EMBL" id="OIR06953.1"/>
    </source>
</evidence>